<dbReference type="SMART" id="SM00226">
    <property type="entry name" value="LMWPc"/>
    <property type="match status" value="1"/>
</dbReference>
<dbReference type="Proteomes" id="UP001156694">
    <property type="component" value="Unassembled WGS sequence"/>
</dbReference>
<sequence>MNVLILCTGNSARSILLEAIFDHFGAGRITAHSAGSQPTGVVNPAALALLKSKKFHTDRFSSKSWNVYSGPHARKMDLVITVCGNARDEECPFWPGAPLRTHWGVEDPAAVEGPPEEIEKAFKTAYKILKNRAKRFLELDFETMTRAELMRELEEIGTLMPKK</sequence>
<gene>
    <name evidence="3" type="ORF">GCM10007939_05850</name>
</gene>
<dbReference type="CDD" id="cd16345">
    <property type="entry name" value="LMWP_ArsC"/>
    <property type="match status" value="1"/>
</dbReference>
<dbReference type="Gene3D" id="3.40.50.2300">
    <property type="match status" value="1"/>
</dbReference>
<dbReference type="SUPFAM" id="SSF52788">
    <property type="entry name" value="Phosphotyrosine protein phosphatases I"/>
    <property type="match status" value="1"/>
</dbReference>
<keyword evidence="1" id="KW-0059">Arsenical resistance</keyword>
<evidence type="ECO:0000256" key="1">
    <source>
        <dbReference type="ARBA" id="ARBA00022849"/>
    </source>
</evidence>
<dbReference type="Pfam" id="PF01451">
    <property type="entry name" value="LMWPc"/>
    <property type="match status" value="1"/>
</dbReference>
<evidence type="ECO:0000313" key="3">
    <source>
        <dbReference type="EMBL" id="GLQ34302.1"/>
    </source>
</evidence>
<keyword evidence="4" id="KW-1185">Reference proteome</keyword>
<reference evidence="4" key="1">
    <citation type="journal article" date="2019" name="Int. J. Syst. Evol. Microbiol.">
        <title>The Global Catalogue of Microorganisms (GCM) 10K type strain sequencing project: providing services to taxonomists for standard genome sequencing and annotation.</title>
        <authorList>
            <consortium name="The Broad Institute Genomics Platform"/>
            <consortium name="The Broad Institute Genome Sequencing Center for Infectious Disease"/>
            <person name="Wu L."/>
            <person name="Ma J."/>
        </authorList>
    </citation>
    <scope>NUCLEOTIDE SEQUENCE [LARGE SCALE GENOMIC DNA]</scope>
    <source>
        <strain evidence="4">NBRC 110140</strain>
    </source>
</reference>
<dbReference type="InterPro" id="IPR036196">
    <property type="entry name" value="Ptyr_pPase_sf"/>
</dbReference>
<protein>
    <submittedName>
        <fullName evidence="3">Protein-tyrosine-phosphatase</fullName>
    </submittedName>
</protein>
<dbReference type="RefSeq" id="WP_284376042.1">
    <property type="nucleotide sequence ID" value="NZ_BSNN01000002.1"/>
</dbReference>
<accession>A0ABQ5VSA3</accession>
<dbReference type="InterPro" id="IPR023485">
    <property type="entry name" value="Ptyr_pPase"/>
</dbReference>
<evidence type="ECO:0000313" key="4">
    <source>
        <dbReference type="Proteomes" id="UP001156694"/>
    </source>
</evidence>
<dbReference type="EMBL" id="BSNN01000002">
    <property type="protein sequence ID" value="GLQ34302.1"/>
    <property type="molecule type" value="Genomic_DNA"/>
</dbReference>
<evidence type="ECO:0000259" key="2">
    <source>
        <dbReference type="SMART" id="SM00226"/>
    </source>
</evidence>
<feature type="domain" description="Phosphotyrosine protein phosphatase I" evidence="2">
    <location>
        <begin position="1"/>
        <end position="139"/>
    </location>
</feature>
<organism evidence="3 4">
    <name type="scientific">Amylibacter marinus</name>
    <dbReference type="NCBI Taxonomy" id="1475483"/>
    <lineage>
        <taxon>Bacteria</taxon>
        <taxon>Pseudomonadati</taxon>
        <taxon>Pseudomonadota</taxon>
        <taxon>Alphaproteobacteria</taxon>
        <taxon>Rhodobacterales</taxon>
        <taxon>Paracoccaceae</taxon>
        <taxon>Amylibacter</taxon>
    </lineage>
</organism>
<comment type="caution">
    <text evidence="3">The sequence shown here is derived from an EMBL/GenBank/DDBJ whole genome shotgun (WGS) entry which is preliminary data.</text>
</comment>
<dbReference type="PANTHER" id="PTHR43428">
    <property type="entry name" value="ARSENATE REDUCTASE"/>
    <property type="match status" value="1"/>
</dbReference>
<dbReference type="PANTHER" id="PTHR43428:SF1">
    <property type="entry name" value="ARSENATE REDUCTASE"/>
    <property type="match status" value="1"/>
</dbReference>
<name>A0ABQ5VSA3_9RHOB</name>
<proteinExistence type="predicted"/>